<feature type="region of interest" description="Disordered" evidence="1">
    <location>
        <begin position="26"/>
        <end position="55"/>
    </location>
</feature>
<sequence>MNLSPRSAFWAPDRVRSSCARCRRAARAARAESRTGDAPTAPPAEVDAPARDGPWPHVNRLSSALRSSFSCRARATASAFSSWEKWRSRCDELRPMEGDRDTADPVASDKYPESAAGAGSTLRSTMVSSPWRSSVTSTNSTPSFDAEVPGDDIARPLGTVSDAHRRSWRFEPLIPSYLTVTRGRQRRALRSKPPGRGGRRIL</sequence>
<gene>
    <name evidence="2" type="ORF">B296_00058071</name>
    <name evidence="3" type="ORF">BHM03_00010820</name>
</gene>
<dbReference type="EMBL" id="AMZH03018858">
    <property type="protein sequence ID" value="RRT41087.1"/>
    <property type="molecule type" value="Genomic_DNA"/>
</dbReference>
<reference evidence="2 4" key="1">
    <citation type="journal article" date="2014" name="Agronomy (Basel)">
        <title>A Draft Genome Sequence for Ensete ventricosum, the Drought-Tolerant Tree Against Hunger.</title>
        <authorList>
            <person name="Harrison J."/>
            <person name="Moore K.A."/>
            <person name="Paszkiewicz K."/>
            <person name="Jones T."/>
            <person name="Grant M."/>
            <person name="Ambacheew D."/>
            <person name="Muzemil S."/>
            <person name="Studholme D.J."/>
        </authorList>
    </citation>
    <scope>NUCLEOTIDE SEQUENCE [LARGE SCALE GENOMIC DNA]</scope>
</reference>
<feature type="compositionally biased region" description="Polar residues" evidence="1">
    <location>
        <begin position="121"/>
        <end position="143"/>
    </location>
</feature>
<dbReference type="Proteomes" id="UP000287651">
    <property type="component" value="Unassembled WGS sequence"/>
</dbReference>
<name>A0A426XNK9_ENSVE</name>
<dbReference type="EMBL" id="KV875637">
    <property type="protein sequence ID" value="RZR72158.1"/>
    <property type="molecule type" value="Genomic_DNA"/>
</dbReference>
<evidence type="ECO:0000313" key="3">
    <source>
        <dbReference type="EMBL" id="RZR72158.1"/>
    </source>
</evidence>
<proteinExistence type="predicted"/>
<reference evidence="3" key="2">
    <citation type="journal article" date="2018" name="Data Brief">
        <title>Genome sequence data from 17 accessions of Ensete ventricosum, a staple food crop for millions in Ethiopia.</title>
        <authorList>
            <person name="Yemataw Z."/>
            <person name="Muzemil S."/>
            <person name="Ambachew D."/>
            <person name="Tripathi L."/>
            <person name="Tesfaye K."/>
            <person name="Chala A."/>
            <person name="Farbos A."/>
            <person name="O'Neill P."/>
            <person name="Moore K."/>
            <person name="Grant M."/>
            <person name="Studholme D.J."/>
        </authorList>
    </citation>
    <scope>NUCLEOTIDE SEQUENCE [LARGE SCALE GENOMIC DNA]</scope>
    <source>
        <tissue evidence="3">Leaf</tissue>
    </source>
</reference>
<organism evidence="2 4">
    <name type="scientific">Ensete ventricosum</name>
    <name type="common">Abyssinian banana</name>
    <name type="synonym">Musa ensete</name>
    <dbReference type="NCBI Taxonomy" id="4639"/>
    <lineage>
        <taxon>Eukaryota</taxon>
        <taxon>Viridiplantae</taxon>
        <taxon>Streptophyta</taxon>
        <taxon>Embryophyta</taxon>
        <taxon>Tracheophyta</taxon>
        <taxon>Spermatophyta</taxon>
        <taxon>Magnoliopsida</taxon>
        <taxon>Liliopsida</taxon>
        <taxon>Zingiberales</taxon>
        <taxon>Musaceae</taxon>
        <taxon>Ensete</taxon>
    </lineage>
</organism>
<accession>A0A426XNK9</accession>
<evidence type="ECO:0000313" key="2">
    <source>
        <dbReference type="EMBL" id="RRT41087.1"/>
    </source>
</evidence>
<protein>
    <submittedName>
        <fullName evidence="2">Uncharacterized protein</fullName>
    </submittedName>
</protein>
<reference evidence="2" key="3">
    <citation type="submission" date="2018-09" db="EMBL/GenBank/DDBJ databases">
        <authorList>
            <person name="Harrison J."/>
            <person name="Moore K.A."/>
            <person name="Paszkiewicz K."/>
            <person name="Jones T."/>
            <person name="Grant M."/>
            <person name="Ambacheew D."/>
            <person name="Muzemil S."/>
            <person name="Studholme D."/>
        </authorList>
    </citation>
    <scope>NUCLEOTIDE SEQUENCE</scope>
</reference>
<dbReference type="AlphaFoldDB" id="A0A426XNK9"/>
<evidence type="ECO:0000313" key="4">
    <source>
        <dbReference type="Proteomes" id="UP000287651"/>
    </source>
</evidence>
<feature type="region of interest" description="Disordered" evidence="1">
    <location>
        <begin position="95"/>
        <end position="158"/>
    </location>
</feature>
<evidence type="ECO:0000256" key="1">
    <source>
        <dbReference type="SAM" id="MobiDB-lite"/>
    </source>
</evidence>
<dbReference type="Proteomes" id="UP000290560">
    <property type="component" value="Unassembled WGS sequence"/>
</dbReference>